<proteinExistence type="predicted"/>
<gene>
    <name evidence="1" type="primary">mshA_18</name>
    <name evidence="1" type="ORF">AFCDBAGC_4846</name>
</gene>
<sequence length="153" mass="16728">MTDPVKLERLSNITYIDWLRPQDLAPYYAHADAVVVPSRWEGYGLVAAEAMSFGTPVVASRIGGLATLVEDGVSGFLFDPASAGELHDVLSGLDRETLMGMRTAAFRRWEQVADIQDMERRYFILMQSLAANGHRVKAIAAAADIVGSQAESR</sequence>
<accession>A0ABQ4QPG3</accession>
<organism evidence="1 2">
    <name type="scientific">Methylobacterium cerastii</name>
    <dbReference type="NCBI Taxonomy" id="932741"/>
    <lineage>
        <taxon>Bacteria</taxon>
        <taxon>Pseudomonadati</taxon>
        <taxon>Pseudomonadota</taxon>
        <taxon>Alphaproteobacteria</taxon>
        <taxon>Hyphomicrobiales</taxon>
        <taxon>Methylobacteriaceae</taxon>
        <taxon>Methylobacterium</taxon>
    </lineage>
</organism>
<comment type="caution">
    <text evidence="1">The sequence shown here is derived from an EMBL/GenBank/DDBJ whole genome shotgun (WGS) entry which is preliminary data.</text>
</comment>
<evidence type="ECO:0000313" key="1">
    <source>
        <dbReference type="EMBL" id="GJD46961.1"/>
    </source>
</evidence>
<dbReference type="CDD" id="cd03801">
    <property type="entry name" value="GT4_PimA-like"/>
    <property type="match status" value="1"/>
</dbReference>
<protein>
    <submittedName>
        <fullName evidence="1">D-inositol-3-phosphate glycosyltransferase</fullName>
    </submittedName>
</protein>
<dbReference type="Gene3D" id="3.40.50.2000">
    <property type="entry name" value="Glycogen Phosphorylase B"/>
    <property type="match status" value="1"/>
</dbReference>
<dbReference type="Proteomes" id="UP001055117">
    <property type="component" value="Unassembled WGS sequence"/>
</dbReference>
<dbReference type="EMBL" id="BPQG01000104">
    <property type="protein sequence ID" value="GJD46961.1"/>
    <property type="molecule type" value="Genomic_DNA"/>
</dbReference>
<evidence type="ECO:0000313" key="2">
    <source>
        <dbReference type="Proteomes" id="UP001055117"/>
    </source>
</evidence>
<dbReference type="SUPFAM" id="SSF53756">
    <property type="entry name" value="UDP-Glycosyltransferase/glycogen phosphorylase"/>
    <property type="match status" value="1"/>
</dbReference>
<dbReference type="InterPro" id="IPR050194">
    <property type="entry name" value="Glycosyltransferase_grp1"/>
</dbReference>
<dbReference type="Pfam" id="PF13692">
    <property type="entry name" value="Glyco_trans_1_4"/>
    <property type="match status" value="1"/>
</dbReference>
<dbReference type="PANTHER" id="PTHR45947">
    <property type="entry name" value="SULFOQUINOVOSYL TRANSFERASE SQD2"/>
    <property type="match status" value="1"/>
</dbReference>
<keyword evidence="2" id="KW-1185">Reference proteome</keyword>
<dbReference type="PANTHER" id="PTHR45947:SF3">
    <property type="entry name" value="SULFOQUINOVOSYL TRANSFERASE SQD2"/>
    <property type="match status" value="1"/>
</dbReference>
<name>A0ABQ4QPG3_9HYPH</name>
<reference evidence="1 2" key="1">
    <citation type="journal article" date="2021" name="Front. Microbiol.">
        <title>Comprehensive Comparative Genomics and Phenotyping of Methylobacterium Species.</title>
        <authorList>
            <person name="Alessa O."/>
            <person name="Ogura Y."/>
            <person name="Fujitani Y."/>
            <person name="Takami H."/>
            <person name="Hayashi T."/>
            <person name="Sahin N."/>
            <person name="Tani A."/>
        </authorList>
    </citation>
    <scope>NUCLEOTIDE SEQUENCE [LARGE SCALE GENOMIC DNA]</scope>
    <source>
        <strain evidence="1 2">DSM 23679</strain>
    </source>
</reference>